<dbReference type="InterPro" id="IPR023614">
    <property type="entry name" value="Porin_dom_sf"/>
</dbReference>
<evidence type="ECO:0008006" key="4">
    <source>
        <dbReference type="Google" id="ProtNLM"/>
    </source>
</evidence>
<dbReference type="KEGG" id="gsn:YC6258_05405"/>
<proteinExistence type="predicted"/>
<gene>
    <name evidence="2" type="ORF">YC6258_05405</name>
</gene>
<keyword evidence="1" id="KW-0732">Signal</keyword>
<sequence>MKAIKIASGFAVTALAAAITGQAAAADTETSYTFYGTMSAGAVFDFKGDDTRDVDTLESDNGDNDIDEGDFYGLMMDLDVVHGPFSANISIDGIKTAGDQTAEVTVNDIIVTDGPISFGQVGEVTVTDEYIGVEELDMDDGNDFEPDVGIRYSANGLSIQLEGADDDSTDAETADDVIDFGVGVNYHYEMDALKLDVEGQYLDNGNQGGETTSSTFVGLAATYDLGKVAIKAAINNTAGDGEIAVTKTIDDVDVTLFDFTEVAVQVDVNITDTISAYVAALSSTGTVKADGVNVLEDIDTADIDGYNPVEVEVGASAGFGSITVSGYYYMDNWDDSGDILYGKLAYAQDAYAAYADVEVDDLDAEEIDSPAIGLGVSYTSEVGVVYAADYDYQSKKEKADVSTTNKIELSASYSF</sequence>
<feature type="signal peptide" evidence="1">
    <location>
        <begin position="1"/>
        <end position="25"/>
    </location>
</feature>
<dbReference type="RefSeq" id="WP_044619178.1">
    <property type="nucleotide sequence ID" value="NZ_CP007142.1"/>
</dbReference>
<feature type="chain" id="PRO_5002183632" description="Porin domain-containing protein" evidence="1">
    <location>
        <begin position="26"/>
        <end position="415"/>
    </location>
</feature>
<dbReference type="SUPFAM" id="SSF56935">
    <property type="entry name" value="Porins"/>
    <property type="match status" value="1"/>
</dbReference>
<evidence type="ECO:0000313" key="3">
    <source>
        <dbReference type="Proteomes" id="UP000032266"/>
    </source>
</evidence>
<dbReference type="Gene3D" id="2.40.160.10">
    <property type="entry name" value="Porin"/>
    <property type="match status" value="1"/>
</dbReference>
<reference evidence="2 3" key="1">
    <citation type="submission" date="2014-01" db="EMBL/GenBank/DDBJ databases">
        <title>Full genme sequencing of cellulolytic bacterium Gynuella sunshinyii YC6258T gen. nov., sp. nov.</title>
        <authorList>
            <person name="Khan H."/>
            <person name="Chung E.J."/>
            <person name="Chung Y.R."/>
        </authorList>
    </citation>
    <scope>NUCLEOTIDE SEQUENCE [LARGE SCALE GENOMIC DNA]</scope>
    <source>
        <strain evidence="2 3">YC6258</strain>
    </source>
</reference>
<evidence type="ECO:0000313" key="2">
    <source>
        <dbReference type="EMBL" id="AJQ97435.1"/>
    </source>
</evidence>
<protein>
    <recommendedName>
        <fullName evidence="4">Porin domain-containing protein</fullName>
    </recommendedName>
</protein>
<dbReference type="OrthoDB" id="6197565at2"/>
<keyword evidence="3" id="KW-1185">Reference proteome</keyword>
<dbReference type="EMBL" id="CP007142">
    <property type="protein sequence ID" value="AJQ97435.1"/>
    <property type="molecule type" value="Genomic_DNA"/>
</dbReference>
<evidence type="ECO:0000256" key="1">
    <source>
        <dbReference type="SAM" id="SignalP"/>
    </source>
</evidence>
<organism evidence="2 3">
    <name type="scientific">Gynuella sunshinyii YC6258</name>
    <dbReference type="NCBI Taxonomy" id="1445510"/>
    <lineage>
        <taxon>Bacteria</taxon>
        <taxon>Pseudomonadati</taxon>
        <taxon>Pseudomonadota</taxon>
        <taxon>Gammaproteobacteria</taxon>
        <taxon>Oceanospirillales</taxon>
        <taxon>Saccharospirillaceae</taxon>
        <taxon>Gynuella</taxon>
    </lineage>
</organism>
<accession>A0A0C5VDM9</accession>
<dbReference type="Proteomes" id="UP000032266">
    <property type="component" value="Chromosome"/>
</dbReference>
<name>A0A0C5VDM9_9GAMM</name>
<dbReference type="HOGENOM" id="CLU_661843_0_0_6"/>
<dbReference type="AlphaFoldDB" id="A0A0C5VDM9"/>